<dbReference type="GO" id="GO:0043515">
    <property type="term" value="F:kinetochore binding"/>
    <property type="evidence" value="ECO:0007669"/>
    <property type="project" value="TreeGrafter"/>
</dbReference>
<dbReference type="PANTHER" id="PTHR48122:SF1">
    <property type="entry name" value="CENTROMERE PROTEIN H"/>
    <property type="match status" value="1"/>
</dbReference>
<dbReference type="GO" id="GO:0007059">
    <property type="term" value="P:chromosome segregation"/>
    <property type="evidence" value="ECO:0007669"/>
    <property type="project" value="TreeGrafter"/>
</dbReference>
<evidence type="ECO:0000256" key="7">
    <source>
        <dbReference type="ARBA" id="ARBA00025735"/>
    </source>
</evidence>
<evidence type="ECO:0000256" key="3">
    <source>
        <dbReference type="ARBA" id="ARBA00022454"/>
    </source>
</evidence>
<dbReference type="PANTHER" id="PTHR48122">
    <property type="entry name" value="CENTROMERE PROTEIN H"/>
    <property type="match status" value="1"/>
</dbReference>
<evidence type="ECO:0000313" key="10">
    <source>
        <dbReference type="Proteomes" id="UP001303115"/>
    </source>
</evidence>
<keyword evidence="4" id="KW-0995">Kinetochore</keyword>
<dbReference type="GO" id="GO:0005634">
    <property type="term" value="C:nucleus"/>
    <property type="evidence" value="ECO:0007669"/>
    <property type="project" value="UniProtKB-SubCell"/>
</dbReference>
<evidence type="ECO:0000259" key="8">
    <source>
        <dbReference type="Pfam" id="PF05837"/>
    </source>
</evidence>
<reference evidence="10" key="1">
    <citation type="journal article" date="2023" name="Mol. Phylogenet. Evol.">
        <title>Genome-scale phylogeny and comparative genomics of the fungal order Sordariales.</title>
        <authorList>
            <person name="Hensen N."/>
            <person name="Bonometti L."/>
            <person name="Westerberg I."/>
            <person name="Brannstrom I.O."/>
            <person name="Guillou S."/>
            <person name="Cros-Aarteil S."/>
            <person name="Calhoun S."/>
            <person name="Haridas S."/>
            <person name="Kuo A."/>
            <person name="Mondo S."/>
            <person name="Pangilinan J."/>
            <person name="Riley R."/>
            <person name="LaButti K."/>
            <person name="Andreopoulos B."/>
            <person name="Lipzen A."/>
            <person name="Chen C."/>
            <person name="Yan M."/>
            <person name="Daum C."/>
            <person name="Ng V."/>
            <person name="Clum A."/>
            <person name="Steindorff A."/>
            <person name="Ohm R.A."/>
            <person name="Martin F."/>
            <person name="Silar P."/>
            <person name="Natvig D.O."/>
            <person name="Lalanne C."/>
            <person name="Gautier V."/>
            <person name="Ament-Velasquez S.L."/>
            <person name="Kruys A."/>
            <person name="Hutchinson M.I."/>
            <person name="Powell A.J."/>
            <person name="Barry K."/>
            <person name="Miller A.N."/>
            <person name="Grigoriev I.V."/>
            <person name="Debuchy R."/>
            <person name="Gladieux P."/>
            <person name="Hiltunen Thoren M."/>
            <person name="Johannesson H."/>
        </authorList>
    </citation>
    <scope>NUCLEOTIDE SEQUENCE [LARGE SCALE GENOMIC DNA]</scope>
    <source>
        <strain evidence="10">CBS 284.82</strain>
    </source>
</reference>
<name>A0AAN6P998_9PEZI</name>
<accession>A0AAN6P998</accession>
<evidence type="ECO:0000256" key="1">
    <source>
        <dbReference type="ARBA" id="ARBA00004123"/>
    </source>
</evidence>
<feature type="domain" description="Centromere protein H C-terminal" evidence="8">
    <location>
        <begin position="21"/>
        <end position="219"/>
    </location>
</feature>
<sequence>MASHSVPASTPLVFTEAEAGILALYDQLLQLQLELALLQSQQDHHASSVPGHDLAATQTRLLEAKATLALRNSVVESVAAVQPTLNAVHHMPQASVVERVLLPTIEQRDVTANKAATICADLQTARRSLADLEVEGLHASRRNTRLASEALQLAEKSHDQNPESVEGGRFKADVAVLEHQMKSSRHRWRVMKGAASAIVAGSGVDWVRDERLRELVLDPLD</sequence>
<keyword evidence="6" id="KW-0137">Centromere</keyword>
<dbReference type="GO" id="GO:0007052">
    <property type="term" value="P:mitotic spindle organization"/>
    <property type="evidence" value="ECO:0007669"/>
    <property type="project" value="TreeGrafter"/>
</dbReference>
<dbReference type="GO" id="GO:0051382">
    <property type="term" value="P:kinetochore assembly"/>
    <property type="evidence" value="ECO:0007669"/>
    <property type="project" value="InterPro"/>
</dbReference>
<proteinExistence type="inferred from homology"/>
<keyword evidence="3" id="KW-0158">Chromosome</keyword>
<gene>
    <name evidence="9" type="ORF">C8A01DRAFT_20272</name>
</gene>
<organism evidence="9 10">
    <name type="scientific">Parachaetomium inaequale</name>
    <dbReference type="NCBI Taxonomy" id="2588326"/>
    <lineage>
        <taxon>Eukaryota</taxon>
        <taxon>Fungi</taxon>
        <taxon>Dikarya</taxon>
        <taxon>Ascomycota</taxon>
        <taxon>Pezizomycotina</taxon>
        <taxon>Sordariomycetes</taxon>
        <taxon>Sordariomycetidae</taxon>
        <taxon>Sordariales</taxon>
        <taxon>Chaetomiaceae</taxon>
        <taxon>Parachaetomium</taxon>
    </lineage>
</organism>
<dbReference type="Proteomes" id="UP001303115">
    <property type="component" value="Unassembled WGS sequence"/>
</dbReference>
<dbReference type="InterPro" id="IPR040034">
    <property type="entry name" value="CENP-H"/>
</dbReference>
<evidence type="ECO:0000256" key="2">
    <source>
        <dbReference type="ARBA" id="ARBA00004629"/>
    </source>
</evidence>
<dbReference type="InterPro" id="IPR008426">
    <property type="entry name" value="CENP-H_C"/>
</dbReference>
<evidence type="ECO:0000313" key="9">
    <source>
        <dbReference type="EMBL" id="KAK4032678.1"/>
    </source>
</evidence>
<evidence type="ECO:0000256" key="5">
    <source>
        <dbReference type="ARBA" id="ARBA00023242"/>
    </source>
</evidence>
<dbReference type="GO" id="GO:0000776">
    <property type="term" value="C:kinetochore"/>
    <property type="evidence" value="ECO:0007669"/>
    <property type="project" value="UniProtKB-KW"/>
</dbReference>
<keyword evidence="5" id="KW-0539">Nucleus</keyword>
<evidence type="ECO:0000256" key="6">
    <source>
        <dbReference type="ARBA" id="ARBA00023328"/>
    </source>
</evidence>
<comment type="similarity">
    <text evidence="7">Belongs to the CENP-H/MCM16 family.</text>
</comment>
<keyword evidence="10" id="KW-1185">Reference proteome</keyword>
<evidence type="ECO:0000256" key="4">
    <source>
        <dbReference type="ARBA" id="ARBA00022838"/>
    </source>
</evidence>
<comment type="caution">
    <text evidence="9">The sequence shown here is derived from an EMBL/GenBank/DDBJ whole genome shotgun (WGS) entry which is preliminary data.</text>
</comment>
<dbReference type="AlphaFoldDB" id="A0AAN6P998"/>
<comment type="subcellular location">
    <subcellularLocation>
        <location evidence="2">Chromosome</location>
        <location evidence="2">Centromere</location>
        <location evidence="2">Kinetochore</location>
    </subcellularLocation>
    <subcellularLocation>
        <location evidence="1">Nucleus</location>
    </subcellularLocation>
</comment>
<dbReference type="EMBL" id="MU854584">
    <property type="protein sequence ID" value="KAK4032678.1"/>
    <property type="molecule type" value="Genomic_DNA"/>
</dbReference>
<dbReference type="Pfam" id="PF05837">
    <property type="entry name" value="CENP-H"/>
    <property type="match status" value="1"/>
</dbReference>
<protein>
    <submittedName>
        <fullName evidence="9">Centromere protein H (CENP-H)-domain-containing protein</fullName>
    </submittedName>
</protein>